<accession>A0ABW4ZDR8</accession>
<dbReference type="Proteomes" id="UP001597389">
    <property type="component" value="Unassembled WGS sequence"/>
</dbReference>
<reference evidence="2" key="1">
    <citation type="journal article" date="2019" name="Int. J. Syst. Evol. Microbiol.">
        <title>The Global Catalogue of Microorganisms (GCM) 10K type strain sequencing project: providing services to taxonomists for standard genome sequencing and annotation.</title>
        <authorList>
            <consortium name="The Broad Institute Genomics Platform"/>
            <consortium name="The Broad Institute Genome Sequencing Center for Infectious Disease"/>
            <person name="Wu L."/>
            <person name="Ma J."/>
        </authorList>
    </citation>
    <scope>NUCLEOTIDE SEQUENCE [LARGE SCALE GENOMIC DNA]</scope>
    <source>
        <strain evidence="2">CCUG 57942</strain>
    </source>
</reference>
<sequence>MQSYSHLLRQSFGNRLCETPPLTFPDEITLQSLWFNGQFGREFTTTDNQSVHIRQFGFWNRSAGPDFLHASVEIDGHLHSGPLEIDTHACDWETHGHATNPSFNEVILHVVFADTAHTSFTRAEDHRSIPKVVIPTSHVHDALQLPRYATATAHLGRCFRPLESLSTQAVSTLLKTAAQHRCHLKAKRLRLIKEAHGKDQALWIALAETLGYQPNKNSMAQLAQRLPIHYLKQHTEQTLALIFGTAGWLHPQIHEQAPAESKIWLEKLWHQWWKLRDTFELTPERAIHWQLSGIRPVNHPQRRLAALAHIAQHWPKFRKLSTHPHELVSWLQQCDDPFWNHHYTLQSKLSSRKLSLIGKDRIRDLLVNHILPWRISEGDQSASKSYFSLPAPATSEAVKRASTRLFGNRADKTNFLQKAWQHQALLQIYHDFCLEDTSDCADCPFPEQLTQPHQSA</sequence>
<dbReference type="Pfam" id="PF11013">
    <property type="entry name" value="DUF2851"/>
    <property type="match status" value="1"/>
</dbReference>
<gene>
    <name evidence="1" type="ORF">ACFSW8_13085</name>
</gene>
<dbReference type="EMBL" id="JBHUJB010000054">
    <property type="protein sequence ID" value="MFD2159835.1"/>
    <property type="molecule type" value="Genomic_DNA"/>
</dbReference>
<dbReference type="RefSeq" id="WP_377091032.1">
    <property type="nucleotide sequence ID" value="NZ_JBHSJL010000014.1"/>
</dbReference>
<name>A0ABW4ZDR8_9BACT</name>
<organism evidence="1 2">
    <name type="scientific">Rubritalea tangerina</name>
    <dbReference type="NCBI Taxonomy" id="430798"/>
    <lineage>
        <taxon>Bacteria</taxon>
        <taxon>Pseudomonadati</taxon>
        <taxon>Verrucomicrobiota</taxon>
        <taxon>Verrucomicrobiia</taxon>
        <taxon>Verrucomicrobiales</taxon>
        <taxon>Rubritaleaceae</taxon>
        <taxon>Rubritalea</taxon>
    </lineage>
</organism>
<evidence type="ECO:0000313" key="2">
    <source>
        <dbReference type="Proteomes" id="UP001597389"/>
    </source>
</evidence>
<evidence type="ECO:0000313" key="1">
    <source>
        <dbReference type="EMBL" id="MFD2159835.1"/>
    </source>
</evidence>
<proteinExistence type="predicted"/>
<protein>
    <submittedName>
        <fullName evidence="1">DUF2851 family protein</fullName>
    </submittedName>
</protein>
<keyword evidence="2" id="KW-1185">Reference proteome</keyword>
<dbReference type="InterPro" id="IPR021272">
    <property type="entry name" value="DUF2851"/>
</dbReference>
<comment type="caution">
    <text evidence="1">The sequence shown here is derived from an EMBL/GenBank/DDBJ whole genome shotgun (WGS) entry which is preliminary data.</text>
</comment>